<dbReference type="CDD" id="cd06222">
    <property type="entry name" value="RNase_H_like"/>
    <property type="match status" value="1"/>
</dbReference>
<dbReference type="EMBL" id="JACGWN010000004">
    <property type="protein sequence ID" value="KAL0451953.1"/>
    <property type="molecule type" value="Genomic_DNA"/>
</dbReference>
<dbReference type="GO" id="GO:0003676">
    <property type="term" value="F:nucleic acid binding"/>
    <property type="evidence" value="ECO:0007669"/>
    <property type="project" value="InterPro"/>
</dbReference>
<feature type="transmembrane region" description="Helical" evidence="1">
    <location>
        <begin position="88"/>
        <end position="108"/>
    </location>
</feature>
<dbReference type="InterPro" id="IPR044730">
    <property type="entry name" value="RNase_H-like_dom_plant"/>
</dbReference>
<proteinExistence type="predicted"/>
<evidence type="ECO:0000313" key="3">
    <source>
        <dbReference type="EMBL" id="KAL0451953.1"/>
    </source>
</evidence>
<keyword evidence="1" id="KW-0472">Membrane</keyword>
<dbReference type="InterPro" id="IPR002156">
    <property type="entry name" value="RNaseH_domain"/>
</dbReference>
<keyword evidence="1" id="KW-1133">Transmembrane helix</keyword>
<dbReference type="PANTHER" id="PTHR47074:SF11">
    <property type="entry name" value="REVERSE TRANSCRIPTASE-LIKE PROTEIN"/>
    <property type="match status" value="1"/>
</dbReference>
<protein>
    <recommendedName>
        <fullName evidence="2">RNase H type-1 domain-containing protein</fullName>
    </recommendedName>
</protein>
<dbReference type="AlphaFoldDB" id="A0AAW2XE39"/>
<evidence type="ECO:0000256" key="1">
    <source>
        <dbReference type="SAM" id="Phobius"/>
    </source>
</evidence>
<evidence type="ECO:0000259" key="2">
    <source>
        <dbReference type="Pfam" id="PF13456"/>
    </source>
</evidence>
<reference evidence="3" key="2">
    <citation type="journal article" date="2024" name="Plant">
        <title>Genomic evolution and insights into agronomic trait innovations of Sesamum species.</title>
        <authorList>
            <person name="Miao H."/>
            <person name="Wang L."/>
            <person name="Qu L."/>
            <person name="Liu H."/>
            <person name="Sun Y."/>
            <person name="Le M."/>
            <person name="Wang Q."/>
            <person name="Wei S."/>
            <person name="Zheng Y."/>
            <person name="Lin W."/>
            <person name="Duan Y."/>
            <person name="Cao H."/>
            <person name="Xiong S."/>
            <person name="Wang X."/>
            <person name="Wei L."/>
            <person name="Li C."/>
            <person name="Ma Q."/>
            <person name="Ju M."/>
            <person name="Zhao R."/>
            <person name="Li G."/>
            <person name="Mu C."/>
            <person name="Tian Q."/>
            <person name="Mei H."/>
            <person name="Zhang T."/>
            <person name="Gao T."/>
            <person name="Zhang H."/>
        </authorList>
    </citation>
    <scope>NUCLEOTIDE SEQUENCE</scope>
    <source>
        <strain evidence="3">KEN1</strain>
    </source>
</reference>
<dbReference type="InterPro" id="IPR012337">
    <property type="entry name" value="RNaseH-like_sf"/>
</dbReference>
<comment type="caution">
    <text evidence="3">The sequence shown here is derived from an EMBL/GenBank/DDBJ whole genome shotgun (WGS) entry which is preliminary data.</text>
</comment>
<dbReference type="InterPro" id="IPR036397">
    <property type="entry name" value="RNaseH_sf"/>
</dbReference>
<feature type="domain" description="RNase H type-1" evidence="2">
    <location>
        <begin position="11"/>
        <end position="84"/>
    </location>
</feature>
<gene>
    <name evidence="3" type="ORF">Slati_1173400</name>
</gene>
<accession>A0AAW2XE39</accession>
<keyword evidence="1" id="KW-0812">Transmembrane</keyword>
<organism evidence="3">
    <name type="scientific">Sesamum latifolium</name>
    <dbReference type="NCBI Taxonomy" id="2727402"/>
    <lineage>
        <taxon>Eukaryota</taxon>
        <taxon>Viridiplantae</taxon>
        <taxon>Streptophyta</taxon>
        <taxon>Embryophyta</taxon>
        <taxon>Tracheophyta</taxon>
        <taxon>Spermatophyta</taxon>
        <taxon>Magnoliopsida</taxon>
        <taxon>eudicotyledons</taxon>
        <taxon>Gunneridae</taxon>
        <taxon>Pentapetalae</taxon>
        <taxon>asterids</taxon>
        <taxon>lamiids</taxon>
        <taxon>Lamiales</taxon>
        <taxon>Pedaliaceae</taxon>
        <taxon>Sesamum</taxon>
    </lineage>
</organism>
<name>A0AAW2XE39_9LAMI</name>
<dbReference type="SUPFAM" id="SSF53098">
    <property type="entry name" value="Ribonuclease H-like"/>
    <property type="match status" value="1"/>
</dbReference>
<dbReference type="InterPro" id="IPR052929">
    <property type="entry name" value="RNase_H-like_EbsB-rel"/>
</dbReference>
<dbReference type="PANTHER" id="PTHR47074">
    <property type="entry name" value="BNAC02G40300D PROTEIN"/>
    <property type="match status" value="1"/>
</dbReference>
<sequence>MASAQPGLKINFDGGFLDGGRTLGIGVIARNAAGECLAWQSLRLDRGGSAIMAEALAAREAIRLALRYRWFRVVLEGDNRSLMKMFPLLKLIFQLLVPLLQMFFISHLSSTLFHSRLSCVWATQLLTF</sequence>
<dbReference type="GO" id="GO:0004523">
    <property type="term" value="F:RNA-DNA hybrid ribonuclease activity"/>
    <property type="evidence" value="ECO:0007669"/>
    <property type="project" value="InterPro"/>
</dbReference>
<reference evidence="3" key="1">
    <citation type="submission" date="2020-06" db="EMBL/GenBank/DDBJ databases">
        <authorList>
            <person name="Li T."/>
            <person name="Hu X."/>
            <person name="Zhang T."/>
            <person name="Song X."/>
            <person name="Zhang H."/>
            <person name="Dai N."/>
            <person name="Sheng W."/>
            <person name="Hou X."/>
            <person name="Wei L."/>
        </authorList>
    </citation>
    <scope>NUCLEOTIDE SEQUENCE</scope>
    <source>
        <strain evidence="3">KEN1</strain>
        <tissue evidence="3">Leaf</tissue>
    </source>
</reference>
<dbReference type="Gene3D" id="3.30.420.10">
    <property type="entry name" value="Ribonuclease H-like superfamily/Ribonuclease H"/>
    <property type="match status" value="1"/>
</dbReference>
<dbReference type="Pfam" id="PF13456">
    <property type="entry name" value="RVT_3"/>
    <property type="match status" value="1"/>
</dbReference>